<evidence type="ECO:0000313" key="1">
    <source>
        <dbReference type="EMBL" id="MDI6451625.1"/>
    </source>
</evidence>
<protein>
    <submittedName>
        <fullName evidence="1">Uncharacterized protein</fullName>
    </submittedName>
</protein>
<dbReference type="EMBL" id="JASCXX010000043">
    <property type="protein sequence ID" value="MDI6451625.1"/>
    <property type="molecule type" value="Genomic_DNA"/>
</dbReference>
<dbReference type="RefSeq" id="WP_349247035.1">
    <property type="nucleotide sequence ID" value="NZ_JASCXX010000043.1"/>
</dbReference>
<evidence type="ECO:0000313" key="2">
    <source>
        <dbReference type="Proteomes" id="UP001431776"/>
    </source>
</evidence>
<name>A0AAW6U449_9BACT</name>
<dbReference type="Proteomes" id="UP001431776">
    <property type="component" value="Unassembled WGS sequence"/>
</dbReference>
<reference evidence="1" key="1">
    <citation type="submission" date="2023-05" db="EMBL/GenBank/DDBJ databases">
        <title>Anaerotaeda fermentans gen. nov., sp. nov., a novel anaerobic planctomycete of the new family within the order Sedimentisphaerales isolated from Taman Peninsula, Russia.</title>
        <authorList>
            <person name="Khomyakova M.A."/>
            <person name="Merkel A.Y."/>
            <person name="Slobodkin A.I."/>
        </authorList>
    </citation>
    <scope>NUCLEOTIDE SEQUENCE</scope>
    <source>
        <strain evidence="1">M17dextr</strain>
    </source>
</reference>
<dbReference type="AlphaFoldDB" id="A0AAW6U449"/>
<dbReference type="InterPro" id="IPR017853">
    <property type="entry name" value="GH"/>
</dbReference>
<organism evidence="1 2">
    <name type="scientific">Anaerobaca lacustris</name>
    <dbReference type="NCBI Taxonomy" id="3044600"/>
    <lineage>
        <taxon>Bacteria</taxon>
        <taxon>Pseudomonadati</taxon>
        <taxon>Planctomycetota</taxon>
        <taxon>Phycisphaerae</taxon>
        <taxon>Sedimentisphaerales</taxon>
        <taxon>Anaerobacaceae</taxon>
        <taxon>Anaerobaca</taxon>
    </lineage>
</organism>
<dbReference type="SUPFAM" id="SSF51445">
    <property type="entry name" value="(Trans)glycosidases"/>
    <property type="match status" value="1"/>
</dbReference>
<proteinExistence type="predicted"/>
<gene>
    <name evidence="1" type="ORF">QJ522_21360</name>
</gene>
<accession>A0AAW6U449</accession>
<dbReference type="Gene3D" id="3.20.20.80">
    <property type="entry name" value="Glycosidases"/>
    <property type="match status" value="1"/>
</dbReference>
<comment type="caution">
    <text evidence="1">The sequence shown here is derived from an EMBL/GenBank/DDBJ whole genome shotgun (WGS) entry which is preliminary data.</text>
</comment>
<keyword evidence="2" id="KW-1185">Reference proteome</keyword>
<sequence length="448" mass="51721">MKDNKQGAIRLTRREAINIGLGTLLGTAVATGTRAAEGDSTGRKRLAISFWIWALWDTGPNRIVNDFEVRVAEAVERGFNCFRIEGGAGITHDAEGRPRGELEFHPVLPGHDLLTRGQQHMTGGRVDLLKRLVELCTVAKRYNVKLILSSWYYLHTFWFTDKNVTAELLGLPLEKRFTYFARGLDRILEVLEQRGLADTIATAEIFNEVTGYYHGKSVDHEEALDFLQTRHLDIRFSLDTNSFDTSRIPRNAQVWTYHSYYLWPIYGLLEQDLISGDKDLNDPAAYAPIRRFLRRDLVPFQTIVDSRAGRPPIARDWYRRIWLYRNLDPNAMPELERLLQEDLERRIDEFKERAINDVKRLVRTRDEVLPGIPLILGEGASYCADHRLRWEERSDAYWEVVEHAARAYREHGLVGAVPRTNSGPEDPVWHEYPERLQRANAVFLGEKP</sequence>